<evidence type="ECO:0000259" key="2">
    <source>
        <dbReference type="Pfam" id="PF07885"/>
    </source>
</evidence>
<keyword evidence="3" id="KW-0813">Transport</keyword>
<keyword evidence="1" id="KW-1133">Transmembrane helix</keyword>
<keyword evidence="4" id="KW-1185">Reference proteome</keyword>
<reference evidence="3 4" key="1">
    <citation type="submission" date="2024-09" db="EMBL/GenBank/DDBJ databases">
        <authorList>
            <person name="Sun Q."/>
            <person name="Mori K."/>
        </authorList>
    </citation>
    <scope>NUCLEOTIDE SEQUENCE [LARGE SCALE GENOMIC DNA]</scope>
    <source>
        <strain evidence="3 4">JCM 12763</strain>
    </source>
</reference>
<protein>
    <submittedName>
        <fullName evidence="3">Potassium channel family protein</fullName>
    </submittedName>
</protein>
<dbReference type="SUPFAM" id="SSF81324">
    <property type="entry name" value="Voltage-gated potassium channels"/>
    <property type="match status" value="1"/>
</dbReference>
<evidence type="ECO:0000256" key="1">
    <source>
        <dbReference type="SAM" id="Phobius"/>
    </source>
</evidence>
<dbReference type="RefSeq" id="WP_237770026.1">
    <property type="nucleotide sequence ID" value="NZ_JBHMAX010000019.1"/>
</dbReference>
<feature type="transmembrane region" description="Helical" evidence="1">
    <location>
        <begin position="75"/>
        <end position="97"/>
    </location>
</feature>
<comment type="caution">
    <text evidence="3">The sequence shown here is derived from an EMBL/GenBank/DDBJ whole genome shotgun (WGS) entry which is preliminary data.</text>
</comment>
<accession>A0ABV5V3S2</accession>
<name>A0ABV5V3S2_9MICO</name>
<evidence type="ECO:0000313" key="3">
    <source>
        <dbReference type="EMBL" id="MFB9732446.1"/>
    </source>
</evidence>
<dbReference type="EMBL" id="JBHMAX010000019">
    <property type="protein sequence ID" value="MFB9732446.1"/>
    <property type="molecule type" value="Genomic_DNA"/>
</dbReference>
<dbReference type="Pfam" id="PF07885">
    <property type="entry name" value="Ion_trans_2"/>
    <property type="match status" value="1"/>
</dbReference>
<dbReference type="GO" id="GO:0034220">
    <property type="term" value="P:monoatomic ion transmembrane transport"/>
    <property type="evidence" value="ECO:0007669"/>
    <property type="project" value="UniProtKB-KW"/>
</dbReference>
<dbReference type="Proteomes" id="UP001589613">
    <property type="component" value="Unassembled WGS sequence"/>
</dbReference>
<feature type="transmembrane region" description="Helical" evidence="1">
    <location>
        <begin position="147"/>
        <end position="167"/>
    </location>
</feature>
<keyword evidence="1" id="KW-0812">Transmembrane</keyword>
<organism evidence="3 4">
    <name type="scientific">Ornithinimicrobium kibberense</name>
    <dbReference type="NCBI Taxonomy" id="282060"/>
    <lineage>
        <taxon>Bacteria</taxon>
        <taxon>Bacillati</taxon>
        <taxon>Actinomycetota</taxon>
        <taxon>Actinomycetes</taxon>
        <taxon>Micrococcales</taxon>
        <taxon>Ornithinimicrobiaceae</taxon>
        <taxon>Ornithinimicrobium</taxon>
    </lineage>
</organism>
<proteinExistence type="predicted"/>
<keyword evidence="1" id="KW-0472">Membrane</keyword>
<dbReference type="Gene3D" id="1.10.287.70">
    <property type="match status" value="1"/>
</dbReference>
<evidence type="ECO:0000313" key="4">
    <source>
        <dbReference type="Proteomes" id="UP001589613"/>
    </source>
</evidence>
<feature type="domain" description="Potassium channel" evidence="2">
    <location>
        <begin position="97"/>
        <end position="168"/>
    </location>
</feature>
<gene>
    <name evidence="3" type="ORF">ACFFN0_10370</name>
</gene>
<keyword evidence="3" id="KW-0407">Ion channel</keyword>
<feature type="transmembrane region" description="Helical" evidence="1">
    <location>
        <begin position="15"/>
        <end position="34"/>
    </location>
</feature>
<keyword evidence="3" id="KW-0406">Ion transport</keyword>
<sequence>MPTADREAYHRGRRMVMEVLATVAGIVVIVIGLHDMFHTLLHPTGQGRLSRLVLVGAWRISRATGHRLGSTVGPLAMVLVILLWVLLQLLGWALIYLPHVPEGFMYSSGVDPSDYPDVLEAVYLSAVTLSTLGYGDMVATDLWIRTASPLQALTGFALLTAALTWFTQIYPPLSRRRSLALELKGLADSDWAQSVEDEDAAVMTRVLDTLAAEVLKVRIDFAQHSEGFYFQESEPDLALARQLPYALQLCDVALASSQTIVRRSGRQLSLAIEQLSSELDDNFLHTGGDPEEVFAAYAADHGQETRA</sequence>
<dbReference type="InterPro" id="IPR013099">
    <property type="entry name" value="K_chnl_dom"/>
</dbReference>